<organism evidence="3 4">
    <name type="scientific">Candidatus Rhodoblastus alkanivorans</name>
    <dbReference type="NCBI Taxonomy" id="2954117"/>
    <lineage>
        <taxon>Bacteria</taxon>
        <taxon>Pseudomonadati</taxon>
        <taxon>Pseudomonadota</taxon>
        <taxon>Alphaproteobacteria</taxon>
        <taxon>Hyphomicrobiales</taxon>
        <taxon>Rhodoblastaceae</taxon>
        <taxon>Rhodoblastus</taxon>
    </lineage>
</organism>
<name>A0ABS9Z1L1_9HYPH</name>
<dbReference type="PANTHER" id="PTHR30373:SF8">
    <property type="entry name" value="BLL7265 PROTEIN"/>
    <property type="match status" value="1"/>
</dbReference>
<feature type="transmembrane region" description="Helical" evidence="1">
    <location>
        <begin position="37"/>
        <end position="55"/>
    </location>
</feature>
<feature type="transmembrane region" description="Helical" evidence="1">
    <location>
        <begin position="67"/>
        <end position="90"/>
    </location>
</feature>
<keyword evidence="1" id="KW-0472">Membrane</keyword>
<dbReference type="EMBL" id="JAIVFP010000001">
    <property type="protein sequence ID" value="MCI4681521.1"/>
    <property type="molecule type" value="Genomic_DNA"/>
</dbReference>
<dbReference type="Pfam" id="PF04536">
    <property type="entry name" value="TPM_phosphatase"/>
    <property type="match status" value="1"/>
</dbReference>
<dbReference type="Gene3D" id="3.10.310.50">
    <property type="match status" value="1"/>
</dbReference>
<reference evidence="3" key="1">
    <citation type="journal article" date="2022" name="ISME J.">
        <title>Identification of active gaseous-alkane degraders at natural gas seeps.</title>
        <authorList>
            <person name="Farhan Ul Haque M."/>
            <person name="Hernandez M."/>
            <person name="Crombie A.T."/>
            <person name="Murrell J.C."/>
        </authorList>
    </citation>
    <scope>NUCLEOTIDE SEQUENCE</scope>
    <source>
        <strain evidence="3">PC2</strain>
    </source>
</reference>
<keyword evidence="1" id="KW-0812">Transmembrane</keyword>
<dbReference type="Proteomes" id="UP001139104">
    <property type="component" value="Unassembled WGS sequence"/>
</dbReference>
<protein>
    <submittedName>
        <fullName evidence="3">TPM domain-containing protein</fullName>
    </submittedName>
</protein>
<dbReference type="PANTHER" id="PTHR30373">
    <property type="entry name" value="UPF0603 PROTEIN YGCG"/>
    <property type="match status" value="1"/>
</dbReference>
<evidence type="ECO:0000313" key="3">
    <source>
        <dbReference type="EMBL" id="MCI4681521.1"/>
    </source>
</evidence>
<accession>A0ABS9Z1L1</accession>
<feature type="domain" description="TPM" evidence="2">
    <location>
        <begin position="102"/>
        <end position="175"/>
    </location>
</feature>
<proteinExistence type="predicted"/>
<dbReference type="InterPro" id="IPR007621">
    <property type="entry name" value="TPM_dom"/>
</dbReference>
<keyword evidence="1" id="KW-1133">Transmembrane helix</keyword>
<evidence type="ECO:0000313" key="4">
    <source>
        <dbReference type="Proteomes" id="UP001139104"/>
    </source>
</evidence>
<evidence type="ECO:0000259" key="2">
    <source>
        <dbReference type="Pfam" id="PF04536"/>
    </source>
</evidence>
<comment type="caution">
    <text evidence="3">The sequence shown here is derived from an EMBL/GenBank/DDBJ whole genome shotgun (WGS) entry which is preliminary data.</text>
</comment>
<keyword evidence="4" id="KW-1185">Reference proteome</keyword>
<dbReference type="RefSeq" id="WP_243065580.1">
    <property type="nucleotide sequence ID" value="NZ_JAIVFP010000001.1"/>
</dbReference>
<gene>
    <name evidence="3" type="ORF">K2U94_01830</name>
</gene>
<evidence type="ECO:0000256" key="1">
    <source>
        <dbReference type="SAM" id="Phobius"/>
    </source>
</evidence>
<sequence length="204" mass="21963">MAQRVDENAVVAAVRAAESRTSGQIVCVLARQSSDPAAFVMLYAAALALIAPWPLLEWTQASAQLVFAAQIGVFVLVLAALGWTPLGVALTPRVVKRRQAYGVALEQFFAHGLGRTRSRAGVLIFVSIAEHYARIIADHALDDRISDRDWRAAVEEMTAHLREGRVTEGFISAIIRSADLLARAAPPDGGDGGNELPDNLVRLN</sequence>